<comment type="subcellular location">
    <subcellularLocation>
        <location evidence="2">Cytoplasm</location>
    </subcellularLocation>
</comment>
<dbReference type="InterPro" id="IPR023799">
    <property type="entry name" value="RbfA_dom_sf"/>
</dbReference>
<dbReference type="InterPro" id="IPR000238">
    <property type="entry name" value="RbfA"/>
</dbReference>
<dbReference type="GO" id="GO:0030490">
    <property type="term" value="P:maturation of SSU-rRNA"/>
    <property type="evidence" value="ECO:0007669"/>
    <property type="project" value="UniProtKB-UniRule"/>
</dbReference>
<protein>
    <recommendedName>
        <fullName evidence="2">Ribosome-binding factor A</fullName>
    </recommendedName>
</protein>
<dbReference type="GO" id="GO:0005829">
    <property type="term" value="C:cytosol"/>
    <property type="evidence" value="ECO:0007669"/>
    <property type="project" value="TreeGrafter"/>
</dbReference>
<dbReference type="OrthoDB" id="9811910at2"/>
<dbReference type="RefSeq" id="WP_021778132.1">
    <property type="nucleotide sequence ID" value="NZ_CP015125.1"/>
</dbReference>
<keyword evidence="4" id="KW-1185">Reference proteome</keyword>
<gene>
    <name evidence="2" type="primary">rbfA</name>
    <name evidence="3" type="ORF">NV36_06420</name>
</gene>
<dbReference type="GO" id="GO:0043024">
    <property type="term" value="F:ribosomal small subunit binding"/>
    <property type="evidence" value="ECO:0007669"/>
    <property type="project" value="TreeGrafter"/>
</dbReference>
<dbReference type="HAMAP" id="MF_00003">
    <property type="entry name" value="RbfA"/>
    <property type="match status" value="1"/>
</dbReference>
<dbReference type="PANTHER" id="PTHR33515:SF1">
    <property type="entry name" value="RIBOSOME-BINDING FACTOR A, CHLOROPLASTIC-RELATED"/>
    <property type="match status" value="1"/>
</dbReference>
<dbReference type="SUPFAM" id="SSF89919">
    <property type="entry name" value="Ribosome-binding factor A, RbfA"/>
    <property type="match status" value="1"/>
</dbReference>
<dbReference type="PANTHER" id="PTHR33515">
    <property type="entry name" value="RIBOSOME-BINDING FACTOR A, CHLOROPLASTIC-RELATED"/>
    <property type="match status" value="1"/>
</dbReference>
<dbReference type="NCBIfam" id="TIGR00082">
    <property type="entry name" value="rbfA"/>
    <property type="match status" value="1"/>
</dbReference>
<proteinExistence type="inferred from homology"/>
<dbReference type="Pfam" id="PF02033">
    <property type="entry name" value="RBFA"/>
    <property type="match status" value="1"/>
</dbReference>
<comment type="subunit">
    <text evidence="2">Monomer. Binds 30S ribosomal subunits, but not 50S ribosomal subunits or 70S ribosomes.</text>
</comment>
<sequence length="130" mass="14761">MESNRQKKVAGVLQKDLAEVLQNALRDSGQGGIIVSVTKVKVPTDLSIAKVYLSIFPNDKATEILKEVNQVKPIIRHNISQRTRHQLRRMPELQFYIDDTLEYLDGIERSLKGGDNPLEDPSLLARRKKI</sequence>
<comment type="similarity">
    <text evidence="2">Belongs to the RbfA family.</text>
</comment>
<comment type="function">
    <text evidence="2">One of several proteins that assist in the late maturation steps of the functional core of the 30S ribosomal subunit. Associates with free 30S ribosomal subunits (but not with 30S subunits that are part of 70S ribosomes or polysomes). Required for efficient processing of 16S rRNA. May interact with the 5'-terminal helix region of 16S rRNA.</text>
</comment>
<dbReference type="EMBL" id="JSAQ01000001">
    <property type="protein sequence ID" value="KGO06508.1"/>
    <property type="molecule type" value="Genomic_DNA"/>
</dbReference>
<dbReference type="InterPro" id="IPR015946">
    <property type="entry name" value="KH_dom-like_a/b"/>
</dbReference>
<name>A0A0A2GVF4_9FLAO</name>
<organism evidence="3 4">
    <name type="scientific">Dokdonia donghaensis DSW-1</name>
    <dbReference type="NCBI Taxonomy" id="1300343"/>
    <lineage>
        <taxon>Bacteria</taxon>
        <taxon>Pseudomonadati</taxon>
        <taxon>Bacteroidota</taxon>
        <taxon>Flavobacteriia</taxon>
        <taxon>Flavobacteriales</taxon>
        <taxon>Flavobacteriaceae</taxon>
        <taxon>Dokdonia</taxon>
    </lineage>
</organism>
<reference evidence="3 4" key="1">
    <citation type="submission" date="2014-10" db="EMBL/GenBank/DDBJ databases">
        <title>Draft genome sequence of the proteorhodopsin-containing marine bacterium Dokdonia donghaensis.</title>
        <authorList>
            <person name="Gomez-Consarnau L."/>
            <person name="Gonzalez J.M."/>
            <person name="Riedel T."/>
            <person name="Jaenicke S."/>
            <person name="Wagner-Doebler I."/>
            <person name="Fuhrman J.A."/>
        </authorList>
    </citation>
    <scope>NUCLEOTIDE SEQUENCE [LARGE SCALE GENOMIC DNA]</scope>
    <source>
        <strain evidence="3 4">DSW-1</strain>
    </source>
</reference>
<keyword evidence="2" id="KW-0963">Cytoplasm</keyword>
<dbReference type="Proteomes" id="UP000030140">
    <property type="component" value="Unassembled WGS sequence"/>
</dbReference>
<keyword evidence="1 2" id="KW-0690">Ribosome biogenesis</keyword>
<evidence type="ECO:0000313" key="3">
    <source>
        <dbReference type="EMBL" id="KGO06508.1"/>
    </source>
</evidence>
<evidence type="ECO:0000256" key="1">
    <source>
        <dbReference type="ARBA" id="ARBA00022517"/>
    </source>
</evidence>
<accession>A0A0A2GVF4</accession>
<dbReference type="Gene3D" id="3.30.300.20">
    <property type="match status" value="1"/>
</dbReference>
<dbReference type="AlphaFoldDB" id="A0A0A2GVF4"/>
<evidence type="ECO:0000313" key="4">
    <source>
        <dbReference type="Proteomes" id="UP000030140"/>
    </source>
</evidence>
<evidence type="ECO:0000256" key="2">
    <source>
        <dbReference type="HAMAP-Rule" id="MF_00003"/>
    </source>
</evidence>
<comment type="caution">
    <text evidence="3">The sequence shown here is derived from an EMBL/GenBank/DDBJ whole genome shotgun (WGS) entry which is preliminary data.</text>
</comment>